<evidence type="ECO:0000313" key="4">
    <source>
        <dbReference type="EMBL" id="MCQ4771375.1"/>
    </source>
</evidence>
<organism evidence="4 5">
    <name type="scientific">Intestinimonas massiliensis</name>
    <name type="common">ex Afouda et al. 2020</name>
    <dbReference type="NCBI Taxonomy" id="1673721"/>
    <lineage>
        <taxon>Bacteria</taxon>
        <taxon>Bacillati</taxon>
        <taxon>Bacillota</taxon>
        <taxon>Clostridia</taxon>
        <taxon>Eubacteriales</taxon>
        <taxon>Intestinimonas</taxon>
    </lineage>
</organism>
<proteinExistence type="predicted"/>
<dbReference type="PANTHER" id="PTHR20953">
    <property type="entry name" value="KINASE-RELATED"/>
    <property type="match status" value="1"/>
</dbReference>
<keyword evidence="2" id="KW-0067">ATP-binding</keyword>
<evidence type="ECO:0000259" key="3">
    <source>
        <dbReference type="SMART" id="SM00382"/>
    </source>
</evidence>
<dbReference type="PANTHER" id="PTHR20953:SF3">
    <property type="entry name" value="P-LOOP CONTAINING NUCLEOSIDE TRIPHOSPHATE HYDROLASES SUPERFAMILY PROTEIN"/>
    <property type="match status" value="1"/>
</dbReference>
<keyword evidence="1" id="KW-0547">Nucleotide-binding</keyword>
<dbReference type="Gene3D" id="3.40.50.300">
    <property type="entry name" value="P-loop containing nucleotide triphosphate hydrolases"/>
    <property type="match status" value="1"/>
</dbReference>
<dbReference type="RefSeq" id="WP_256304562.1">
    <property type="nucleotide sequence ID" value="NZ_JANFYS010000029.1"/>
</dbReference>
<name>A0AAW5JR46_9FIRM</name>
<dbReference type="AlphaFoldDB" id="A0AAW5JR46"/>
<evidence type="ECO:0000313" key="5">
    <source>
        <dbReference type="Proteomes" id="UP001204562"/>
    </source>
</evidence>
<dbReference type="Proteomes" id="UP001204562">
    <property type="component" value="Unassembled WGS sequence"/>
</dbReference>
<dbReference type="SUPFAM" id="SSF52540">
    <property type="entry name" value="P-loop containing nucleoside triphosphate hydrolases"/>
    <property type="match status" value="1"/>
</dbReference>
<dbReference type="SMART" id="SM00382">
    <property type="entry name" value="AAA"/>
    <property type="match status" value="1"/>
</dbReference>
<dbReference type="EMBL" id="JANFYS010000029">
    <property type="protein sequence ID" value="MCQ4771375.1"/>
    <property type="molecule type" value="Genomic_DNA"/>
</dbReference>
<evidence type="ECO:0000256" key="2">
    <source>
        <dbReference type="ARBA" id="ARBA00022840"/>
    </source>
</evidence>
<dbReference type="Pfam" id="PF19568">
    <property type="entry name" value="Spore_III_AA"/>
    <property type="match status" value="1"/>
</dbReference>
<dbReference type="InterPro" id="IPR045735">
    <property type="entry name" value="Spore_III_AA_AAA+_ATPase"/>
</dbReference>
<reference evidence="4" key="1">
    <citation type="submission" date="2022-06" db="EMBL/GenBank/DDBJ databases">
        <title>Isolation of gut microbiota from human fecal samples.</title>
        <authorList>
            <person name="Pamer E.G."/>
            <person name="Barat B."/>
            <person name="Waligurski E."/>
            <person name="Medina S."/>
            <person name="Paddock L."/>
            <person name="Mostad J."/>
        </authorList>
    </citation>
    <scope>NUCLEOTIDE SEQUENCE</scope>
    <source>
        <strain evidence="4">DFI.9.91</strain>
    </source>
</reference>
<dbReference type="GO" id="GO:0005524">
    <property type="term" value="F:ATP binding"/>
    <property type="evidence" value="ECO:0007669"/>
    <property type="project" value="UniProtKB-KW"/>
</dbReference>
<dbReference type="InterPro" id="IPR027417">
    <property type="entry name" value="P-loop_NTPase"/>
</dbReference>
<sequence>METAIRVRTDAARFEQAAALLPYDLRQAACKMPERDKARAEEFRLRAGRPPMVAGPAGEREIPHCPGPVRPEDLGLVLEVASRASAHTVLDRVKCGFVTVRGGHRVGICGSAVVRDGEIHNLRQMSSLAIRIAHEVPGAAAGVLPKLLDGGKLHSTLLLSPPGGGKTTLLRDLVRCISDGVGMEALRVGLADERGEVAAMYEGVPQVDVGERTDVMDGCPKGAALAMLLRGMNPQVLAADEITAAEDIEALEQAAGCGVALLCTAHGGSLRDLWTRPLYRRLMDAGLFRRVVLIRAGEAGRHYEVTEPERGKWLC</sequence>
<evidence type="ECO:0000256" key="1">
    <source>
        <dbReference type="ARBA" id="ARBA00022741"/>
    </source>
</evidence>
<feature type="domain" description="AAA+ ATPase" evidence="3">
    <location>
        <begin position="152"/>
        <end position="298"/>
    </location>
</feature>
<dbReference type="InterPro" id="IPR003593">
    <property type="entry name" value="AAA+_ATPase"/>
</dbReference>
<comment type="caution">
    <text evidence="4">The sequence shown here is derived from an EMBL/GenBank/DDBJ whole genome shotgun (WGS) entry which is preliminary data.</text>
</comment>
<protein>
    <submittedName>
        <fullName evidence="4">Stage III sporulation protein AB</fullName>
    </submittedName>
</protein>
<dbReference type="CDD" id="cd00267">
    <property type="entry name" value="ABC_ATPase"/>
    <property type="match status" value="1"/>
</dbReference>
<gene>
    <name evidence="4" type="ORF">NE579_13075</name>
</gene>
<accession>A0AAW5JR46</accession>